<keyword evidence="6 7" id="KW-0066">ATP synthesis</keyword>
<proteinExistence type="inferred from homology"/>
<evidence type="ECO:0000256" key="3">
    <source>
        <dbReference type="ARBA" id="ARBA00022781"/>
    </source>
</evidence>
<keyword evidence="7" id="KW-1003">Cell membrane</keyword>
<evidence type="ECO:0000313" key="8">
    <source>
        <dbReference type="EMBL" id="MBE5036980.1"/>
    </source>
</evidence>
<dbReference type="Proteomes" id="UP000768567">
    <property type="component" value="Unassembled WGS sequence"/>
</dbReference>
<keyword evidence="4 7" id="KW-0406">Ion transport</keyword>
<dbReference type="InterPro" id="IPR026015">
    <property type="entry name" value="ATP_synth_OSCP/delta_N_sf"/>
</dbReference>
<comment type="function">
    <text evidence="7">F(1)F(0) ATP synthase produces ATP from ADP in the presence of a proton or sodium gradient. F-type ATPases consist of two structural domains, F(1) containing the extramembraneous catalytic core and F(0) containing the membrane proton channel, linked together by a central stalk and a peripheral stalk. During catalysis, ATP synthesis in the catalytic domain of F(1) is coupled via a rotary mechanism of the central stalk subunits to proton translocation.</text>
</comment>
<dbReference type="RefSeq" id="WP_193500248.1">
    <property type="nucleotide sequence ID" value="NZ_JADCKC010000001.1"/>
</dbReference>
<dbReference type="NCBIfam" id="TIGR01145">
    <property type="entry name" value="ATP_synt_delta"/>
    <property type="match status" value="1"/>
</dbReference>
<reference evidence="8 9" key="1">
    <citation type="submission" date="2020-10" db="EMBL/GenBank/DDBJ databases">
        <title>ChiBAC.</title>
        <authorList>
            <person name="Zenner C."/>
            <person name="Hitch T.C.A."/>
            <person name="Clavel T."/>
        </authorList>
    </citation>
    <scope>NUCLEOTIDE SEQUENCE [LARGE SCALE GENOMIC DNA]</scope>
    <source>
        <strain evidence="8 9">DSM 109015</strain>
    </source>
</reference>
<protein>
    <recommendedName>
        <fullName evidence="7">ATP synthase subunit delta</fullName>
    </recommendedName>
    <alternativeName>
        <fullName evidence="7">ATP synthase F(1) sector subunit delta</fullName>
    </alternativeName>
    <alternativeName>
        <fullName evidence="7">F-type ATPase subunit delta</fullName>
        <shortName evidence="7">F-ATPase subunit delta</shortName>
    </alternativeName>
</protein>
<comment type="function">
    <text evidence="7">This protein is part of the stalk that links CF(0) to CF(1). It either transmits conformational changes from CF(0) to CF(1) or is implicated in proton conduction.</text>
</comment>
<keyword evidence="9" id="KW-1185">Reference proteome</keyword>
<dbReference type="InterPro" id="IPR000711">
    <property type="entry name" value="ATPase_OSCP/dsu"/>
</dbReference>
<keyword evidence="2 7" id="KW-0813">Transport</keyword>
<organism evidence="8 9">
    <name type="scientific">Gemmiger gallinarum</name>
    <dbReference type="NCBI Taxonomy" id="2779354"/>
    <lineage>
        <taxon>Bacteria</taxon>
        <taxon>Bacillati</taxon>
        <taxon>Bacillota</taxon>
        <taxon>Clostridia</taxon>
        <taxon>Eubacteriales</taxon>
        <taxon>Gemmiger</taxon>
    </lineage>
</organism>
<dbReference type="PRINTS" id="PR00125">
    <property type="entry name" value="ATPASEDELTA"/>
</dbReference>
<dbReference type="PANTHER" id="PTHR11910">
    <property type="entry name" value="ATP SYNTHASE DELTA CHAIN"/>
    <property type="match status" value="1"/>
</dbReference>
<evidence type="ECO:0000256" key="5">
    <source>
        <dbReference type="ARBA" id="ARBA00023136"/>
    </source>
</evidence>
<sequence length="179" mass="19661">MTEQAKRYGGSLFELAAEEHLDDRILGELDGAVSCFADNEQYFRLLALPSLSHATRRDLLDEAFGGQVHPYVVNFLKLLCDEGLLCELPGCAQAYRECYNQAHGIVQVKAASAIPLDEATRTRLTQKLEQVTGKQIELTVTVEPALLGGIRLDMDGMRLDGTVRARLDGIRAGLDSLTL</sequence>
<evidence type="ECO:0000313" key="9">
    <source>
        <dbReference type="Proteomes" id="UP000768567"/>
    </source>
</evidence>
<evidence type="ECO:0000256" key="2">
    <source>
        <dbReference type="ARBA" id="ARBA00022448"/>
    </source>
</evidence>
<comment type="caution">
    <text evidence="8">The sequence shown here is derived from an EMBL/GenBank/DDBJ whole genome shotgun (WGS) entry which is preliminary data.</text>
</comment>
<evidence type="ECO:0000256" key="1">
    <source>
        <dbReference type="ARBA" id="ARBA00004370"/>
    </source>
</evidence>
<dbReference type="Pfam" id="PF00213">
    <property type="entry name" value="OSCP"/>
    <property type="match status" value="1"/>
</dbReference>
<comment type="subcellular location">
    <subcellularLocation>
        <location evidence="7">Cell membrane</location>
        <topology evidence="7">Peripheral membrane protein</topology>
    </subcellularLocation>
    <subcellularLocation>
        <location evidence="1">Membrane</location>
    </subcellularLocation>
</comment>
<evidence type="ECO:0000256" key="6">
    <source>
        <dbReference type="ARBA" id="ARBA00023310"/>
    </source>
</evidence>
<comment type="similarity">
    <text evidence="7">Belongs to the ATPase delta chain family.</text>
</comment>
<evidence type="ECO:0000256" key="7">
    <source>
        <dbReference type="HAMAP-Rule" id="MF_01416"/>
    </source>
</evidence>
<dbReference type="Gene3D" id="1.10.520.20">
    <property type="entry name" value="N-terminal domain of the delta subunit of the F1F0-ATP synthase"/>
    <property type="match status" value="1"/>
</dbReference>
<keyword evidence="5 7" id="KW-0472">Membrane</keyword>
<dbReference type="HAMAP" id="MF_01416">
    <property type="entry name" value="ATP_synth_delta_bact"/>
    <property type="match status" value="1"/>
</dbReference>
<gene>
    <name evidence="7 8" type="primary">atpH</name>
    <name evidence="8" type="ORF">INF35_04175</name>
</gene>
<keyword evidence="3 7" id="KW-0375">Hydrogen ion transport</keyword>
<keyword evidence="7" id="KW-0139">CF(1)</keyword>
<evidence type="ECO:0000256" key="4">
    <source>
        <dbReference type="ARBA" id="ARBA00023065"/>
    </source>
</evidence>
<name>A0ABR9R1G9_9FIRM</name>
<accession>A0ABR9R1G9</accession>
<dbReference type="SUPFAM" id="SSF47928">
    <property type="entry name" value="N-terminal domain of the delta subunit of the F1F0-ATP synthase"/>
    <property type="match status" value="1"/>
</dbReference>
<dbReference type="EMBL" id="JADCKC010000001">
    <property type="protein sequence ID" value="MBE5036980.1"/>
    <property type="molecule type" value="Genomic_DNA"/>
</dbReference>